<proteinExistence type="predicted"/>
<dbReference type="EMBL" id="SIHJ01000001">
    <property type="protein sequence ID" value="TWT38220.1"/>
    <property type="molecule type" value="Genomic_DNA"/>
</dbReference>
<dbReference type="Gene3D" id="3.10.180.10">
    <property type="entry name" value="2,3-Dihydroxybiphenyl 1,2-Dioxygenase, domain 1"/>
    <property type="match status" value="1"/>
</dbReference>
<accession>A0A5C5VJW4</accession>
<organism evidence="2 3">
    <name type="scientific">Posidoniimonas corsicana</name>
    <dbReference type="NCBI Taxonomy" id="1938618"/>
    <lineage>
        <taxon>Bacteria</taxon>
        <taxon>Pseudomonadati</taxon>
        <taxon>Planctomycetota</taxon>
        <taxon>Planctomycetia</taxon>
        <taxon>Pirellulales</taxon>
        <taxon>Lacipirellulaceae</taxon>
        <taxon>Posidoniimonas</taxon>
    </lineage>
</organism>
<dbReference type="InterPro" id="IPR053863">
    <property type="entry name" value="Glyoxy/Ble-like_N"/>
</dbReference>
<dbReference type="PROSITE" id="PS51819">
    <property type="entry name" value="VOC"/>
    <property type="match status" value="1"/>
</dbReference>
<dbReference type="SUPFAM" id="SSF54593">
    <property type="entry name" value="Glyoxalase/Bleomycin resistance protein/Dihydroxybiphenyl dioxygenase"/>
    <property type="match status" value="1"/>
</dbReference>
<dbReference type="PANTHER" id="PTHR33993">
    <property type="entry name" value="GLYOXALASE-RELATED"/>
    <property type="match status" value="1"/>
</dbReference>
<dbReference type="InterPro" id="IPR029068">
    <property type="entry name" value="Glyas_Bleomycin-R_OHBP_Dase"/>
</dbReference>
<keyword evidence="3" id="KW-1185">Reference proteome</keyword>
<name>A0A5C5VJW4_9BACT</name>
<gene>
    <name evidence="2" type="ORF">KOR34_31890</name>
</gene>
<evidence type="ECO:0000313" key="2">
    <source>
        <dbReference type="EMBL" id="TWT38220.1"/>
    </source>
</evidence>
<reference evidence="2 3" key="1">
    <citation type="submission" date="2019-02" db="EMBL/GenBank/DDBJ databases">
        <title>Deep-cultivation of Planctomycetes and their phenomic and genomic characterization uncovers novel biology.</title>
        <authorList>
            <person name="Wiegand S."/>
            <person name="Jogler M."/>
            <person name="Boedeker C."/>
            <person name="Pinto D."/>
            <person name="Vollmers J."/>
            <person name="Rivas-Marin E."/>
            <person name="Kohn T."/>
            <person name="Peeters S.H."/>
            <person name="Heuer A."/>
            <person name="Rast P."/>
            <person name="Oberbeckmann S."/>
            <person name="Bunk B."/>
            <person name="Jeske O."/>
            <person name="Meyerdierks A."/>
            <person name="Storesund J.E."/>
            <person name="Kallscheuer N."/>
            <person name="Luecker S."/>
            <person name="Lage O.M."/>
            <person name="Pohl T."/>
            <person name="Merkel B.J."/>
            <person name="Hornburger P."/>
            <person name="Mueller R.-W."/>
            <person name="Bruemmer F."/>
            <person name="Labrenz M."/>
            <person name="Spormann A.M."/>
            <person name="Op Den Camp H."/>
            <person name="Overmann J."/>
            <person name="Amann R."/>
            <person name="Jetten M.S.M."/>
            <person name="Mascher T."/>
            <person name="Medema M.H."/>
            <person name="Devos D.P."/>
            <person name="Kaster A.-K."/>
            <person name="Ovreas L."/>
            <person name="Rohde M."/>
            <person name="Galperin M.Y."/>
            <person name="Jogler C."/>
        </authorList>
    </citation>
    <scope>NUCLEOTIDE SEQUENCE [LARGE SCALE GENOMIC DNA]</scope>
    <source>
        <strain evidence="2 3">KOR34</strain>
    </source>
</reference>
<comment type="caution">
    <text evidence="2">The sequence shown here is derived from an EMBL/GenBank/DDBJ whole genome shotgun (WGS) entry which is preliminary data.</text>
</comment>
<dbReference type="AlphaFoldDB" id="A0A5C5VJW4"/>
<dbReference type="RefSeq" id="WP_146565589.1">
    <property type="nucleotide sequence ID" value="NZ_SIHJ01000001.1"/>
</dbReference>
<dbReference type="Pfam" id="PF22677">
    <property type="entry name" value="Ble-like_N"/>
    <property type="match status" value="1"/>
</dbReference>
<evidence type="ECO:0000259" key="1">
    <source>
        <dbReference type="PROSITE" id="PS51819"/>
    </source>
</evidence>
<feature type="domain" description="VOC" evidence="1">
    <location>
        <begin position="5"/>
        <end position="122"/>
    </location>
</feature>
<dbReference type="PANTHER" id="PTHR33993:SF2">
    <property type="entry name" value="VOC DOMAIN-CONTAINING PROTEIN"/>
    <property type="match status" value="1"/>
</dbReference>
<protein>
    <submittedName>
        <fullName evidence="2">Glyoxalase-like domain protein</fullName>
    </submittedName>
</protein>
<dbReference type="OrthoDB" id="9804235at2"/>
<dbReference type="InterPro" id="IPR037523">
    <property type="entry name" value="VOC_core"/>
</dbReference>
<dbReference type="Proteomes" id="UP000316714">
    <property type="component" value="Unassembled WGS sequence"/>
</dbReference>
<dbReference type="InterPro" id="IPR052164">
    <property type="entry name" value="Anthracycline_SecMetBiosynth"/>
</dbReference>
<evidence type="ECO:0000313" key="3">
    <source>
        <dbReference type="Proteomes" id="UP000316714"/>
    </source>
</evidence>
<dbReference type="CDD" id="cd07247">
    <property type="entry name" value="SgaA_N_like"/>
    <property type="match status" value="1"/>
</dbReference>
<sequence length="123" mass="13247">MNRNPVGWFEIYVQDMPRAQAFYEAVLGCKLEPLPAPEIQMLTFPMTPDLPGSPGALVKMEGVPSGGGGVLIYFSCEDCGVEAGRVEAAGGKLFKPKFDIGEYGFIAIATDTEGNMFGLHSRK</sequence>